<keyword evidence="7" id="KW-0482">Metalloprotease</keyword>
<organism evidence="10 11">
    <name type="scientific">Rhizoctonia solani</name>
    <dbReference type="NCBI Taxonomy" id="456999"/>
    <lineage>
        <taxon>Eukaryota</taxon>
        <taxon>Fungi</taxon>
        <taxon>Dikarya</taxon>
        <taxon>Basidiomycota</taxon>
        <taxon>Agaricomycotina</taxon>
        <taxon>Agaricomycetes</taxon>
        <taxon>Cantharellales</taxon>
        <taxon>Ceratobasidiaceae</taxon>
        <taxon>Rhizoctonia</taxon>
    </lineage>
</organism>
<evidence type="ECO:0000313" key="11">
    <source>
        <dbReference type="Proteomes" id="UP000663888"/>
    </source>
</evidence>
<dbReference type="InterPro" id="IPR050414">
    <property type="entry name" value="Fungal_M35_metalloproteases"/>
</dbReference>
<comment type="cofactor">
    <cofactor evidence="1">
        <name>Zn(2+)</name>
        <dbReference type="ChEBI" id="CHEBI:29105"/>
    </cofactor>
</comment>
<dbReference type="EMBL" id="CAJMWX010000794">
    <property type="protein sequence ID" value="CAE6430434.1"/>
    <property type="molecule type" value="Genomic_DNA"/>
</dbReference>
<dbReference type="Gene3D" id="2.60.40.2970">
    <property type="match status" value="1"/>
</dbReference>
<gene>
    <name evidence="10" type="ORF">RDB_LOCUS34817</name>
</gene>
<dbReference type="InterPro" id="IPR029463">
    <property type="entry name" value="Lys_MEP"/>
</dbReference>
<reference evidence="10" key="1">
    <citation type="submission" date="2021-01" db="EMBL/GenBank/DDBJ databases">
        <authorList>
            <person name="Kaushik A."/>
        </authorList>
    </citation>
    <scope>NUCLEOTIDE SEQUENCE</scope>
    <source>
        <strain evidence="10">AG4-R118</strain>
    </source>
</reference>
<name>A0A8H3ANK5_9AGAM</name>
<evidence type="ECO:0000256" key="2">
    <source>
        <dbReference type="ARBA" id="ARBA00010279"/>
    </source>
</evidence>
<dbReference type="SUPFAM" id="SSF55486">
    <property type="entry name" value="Metalloproteases ('zincins'), catalytic domain"/>
    <property type="match status" value="1"/>
</dbReference>
<proteinExistence type="inferred from homology"/>
<protein>
    <recommendedName>
        <fullName evidence="9">Lysine-specific metallo-endopeptidase domain-containing protein</fullName>
    </recommendedName>
</protein>
<keyword evidence="5" id="KW-0378">Hydrolase</keyword>
<dbReference type="AlphaFoldDB" id="A0A8H3ANK5"/>
<dbReference type="Proteomes" id="UP000663888">
    <property type="component" value="Unassembled WGS sequence"/>
</dbReference>
<evidence type="ECO:0000259" key="9">
    <source>
        <dbReference type="SMART" id="SM01351"/>
    </source>
</evidence>
<evidence type="ECO:0000313" key="10">
    <source>
        <dbReference type="EMBL" id="CAE6430434.1"/>
    </source>
</evidence>
<keyword evidence="4" id="KW-0479">Metal-binding</keyword>
<dbReference type="Pfam" id="PF14521">
    <property type="entry name" value="Aspzincin_M35"/>
    <property type="match status" value="1"/>
</dbReference>
<feature type="domain" description="Lysine-specific metallo-endopeptidase" evidence="9">
    <location>
        <begin position="239"/>
        <end position="372"/>
    </location>
</feature>
<evidence type="ECO:0000256" key="3">
    <source>
        <dbReference type="ARBA" id="ARBA00022670"/>
    </source>
</evidence>
<evidence type="ECO:0000256" key="6">
    <source>
        <dbReference type="ARBA" id="ARBA00022833"/>
    </source>
</evidence>
<evidence type="ECO:0000256" key="5">
    <source>
        <dbReference type="ARBA" id="ARBA00022801"/>
    </source>
</evidence>
<dbReference type="GO" id="GO:0046872">
    <property type="term" value="F:metal ion binding"/>
    <property type="evidence" value="ECO:0007669"/>
    <property type="project" value="UniProtKB-KW"/>
</dbReference>
<keyword evidence="6" id="KW-0862">Zinc</keyword>
<dbReference type="PANTHER" id="PTHR37016:SF3">
    <property type="entry name" value="NEUTRAL PROTEASE 2-RELATED"/>
    <property type="match status" value="1"/>
</dbReference>
<accession>A0A8H3ANK5</accession>
<dbReference type="SMART" id="SM01351">
    <property type="entry name" value="Aspzincin_M35"/>
    <property type="match status" value="1"/>
</dbReference>
<comment type="caution">
    <text evidence="10">The sequence shown here is derived from an EMBL/GenBank/DDBJ whole genome shotgun (WGS) entry which is preliminary data.</text>
</comment>
<dbReference type="InterPro" id="IPR024079">
    <property type="entry name" value="MetalloPept_cat_dom_sf"/>
</dbReference>
<feature type="chain" id="PRO_5034652116" description="Lysine-specific metallo-endopeptidase domain-containing protein" evidence="8">
    <location>
        <begin position="23"/>
        <end position="379"/>
    </location>
</feature>
<keyword evidence="3" id="KW-0645">Protease</keyword>
<dbReference type="Gene3D" id="3.40.390.10">
    <property type="entry name" value="Collagenase (Catalytic Domain)"/>
    <property type="match status" value="1"/>
</dbReference>
<dbReference type="PANTHER" id="PTHR37016">
    <property type="match status" value="1"/>
</dbReference>
<comment type="similarity">
    <text evidence="2">Belongs to the peptidase M35 family.</text>
</comment>
<evidence type="ECO:0000256" key="1">
    <source>
        <dbReference type="ARBA" id="ARBA00001947"/>
    </source>
</evidence>
<feature type="signal peptide" evidence="8">
    <location>
        <begin position="1"/>
        <end position="22"/>
    </location>
</feature>
<evidence type="ECO:0000256" key="7">
    <source>
        <dbReference type="ARBA" id="ARBA00023049"/>
    </source>
</evidence>
<dbReference type="GO" id="GO:0006508">
    <property type="term" value="P:proteolysis"/>
    <property type="evidence" value="ECO:0007669"/>
    <property type="project" value="UniProtKB-KW"/>
</dbReference>
<keyword evidence="8" id="KW-0732">Signal</keyword>
<evidence type="ECO:0000256" key="8">
    <source>
        <dbReference type="SAM" id="SignalP"/>
    </source>
</evidence>
<dbReference type="GO" id="GO:0004222">
    <property type="term" value="F:metalloendopeptidase activity"/>
    <property type="evidence" value="ECO:0007669"/>
    <property type="project" value="InterPro"/>
</dbReference>
<sequence>MISTTSLGLALVSLWGAGAVSAAPGLTLSTFGPSSVSDVSALKIVTSIKNTGTETLRLLNDPNSALSNWETDSFHISRAESNLVSGPALNFTGLRVKYSPAAAAKAGKPELFTVIEAGATVNITHSLASTYDFSGKGGGAGKYKLKSSARARSFLSVGADGSITPIEATEGQVAEVAVSGRLSGPKLQPGARGAARGSGTFQQASGISKRALVRGCNNDQINQILTAADRANNMAHGAHGFLRDGPWATRRWQEWFGGWDQNRYNLVFGHYDAIRFNPPNFLYDCTCTDDGIYAYVIIPGHFQEVYLCGAFWRAPMEGTDSKAGTIIHEASHFPEYAGTADHVYGQGGCRDLARNDPNRAAMNADSHEYFAENEPWLGQ</sequence>
<evidence type="ECO:0000256" key="4">
    <source>
        <dbReference type="ARBA" id="ARBA00022723"/>
    </source>
</evidence>